<dbReference type="Pfam" id="PF00282">
    <property type="entry name" value="Pyridoxal_deC"/>
    <property type="match status" value="1"/>
</dbReference>
<dbReference type="RefSeq" id="XP_003289640.1">
    <property type="nucleotide sequence ID" value="XM_003289592.1"/>
</dbReference>
<dbReference type="EMBL" id="GL871123">
    <property type="protein sequence ID" value="EGC33850.1"/>
    <property type="molecule type" value="Genomic_DNA"/>
</dbReference>
<comment type="cofactor">
    <cofactor evidence="1 4">
        <name>pyridoxal 5'-phosphate</name>
        <dbReference type="ChEBI" id="CHEBI:597326"/>
    </cofactor>
</comment>
<dbReference type="AlphaFoldDB" id="F0ZQD7"/>
<evidence type="ECO:0000256" key="2">
    <source>
        <dbReference type="ARBA" id="ARBA00022898"/>
    </source>
</evidence>
<evidence type="ECO:0000256" key="4">
    <source>
        <dbReference type="PIRSR" id="PIRSR602129-50"/>
    </source>
</evidence>
<dbReference type="STRING" id="5786.F0ZQD7"/>
<evidence type="ECO:0000313" key="6">
    <source>
        <dbReference type="EMBL" id="EGC33850.1"/>
    </source>
</evidence>
<reference evidence="7" key="1">
    <citation type="journal article" date="2011" name="Genome Biol.">
        <title>Comparative genomics of the social amoebae Dictyostelium discoideum and Dictyostelium purpureum.</title>
        <authorList>
            <consortium name="US DOE Joint Genome Institute (JGI-PGF)"/>
            <person name="Sucgang R."/>
            <person name="Kuo A."/>
            <person name="Tian X."/>
            <person name="Salerno W."/>
            <person name="Parikh A."/>
            <person name="Feasley C.L."/>
            <person name="Dalin E."/>
            <person name="Tu H."/>
            <person name="Huang E."/>
            <person name="Barry K."/>
            <person name="Lindquist E."/>
            <person name="Shapiro H."/>
            <person name="Bruce D."/>
            <person name="Schmutz J."/>
            <person name="Salamov A."/>
            <person name="Fey P."/>
            <person name="Gaudet P."/>
            <person name="Anjard C."/>
            <person name="Babu M.M."/>
            <person name="Basu S."/>
            <person name="Bushmanova Y."/>
            <person name="van der Wel H."/>
            <person name="Katoh-Kurasawa M."/>
            <person name="Dinh C."/>
            <person name="Coutinho P.M."/>
            <person name="Saito T."/>
            <person name="Elias M."/>
            <person name="Schaap P."/>
            <person name="Kay R.R."/>
            <person name="Henrissat B."/>
            <person name="Eichinger L."/>
            <person name="Rivero F."/>
            <person name="Putnam N.H."/>
            <person name="West C.M."/>
            <person name="Loomis W.F."/>
            <person name="Chisholm R.L."/>
            <person name="Shaulsky G."/>
            <person name="Strassmann J.E."/>
            <person name="Queller D.C."/>
            <person name="Kuspa A."/>
            <person name="Grigoriev I.V."/>
        </authorList>
    </citation>
    <scope>NUCLEOTIDE SEQUENCE [LARGE SCALE GENOMIC DNA]</scope>
    <source>
        <strain evidence="7">QSDP1</strain>
    </source>
</reference>
<gene>
    <name evidence="6" type="ORF">DICPUDRAFT_48733</name>
</gene>
<dbReference type="InterPro" id="IPR049373">
    <property type="entry name" value="TyrDC_C"/>
</dbReference>
<feature type="domain" description="L-tyrosine decarboxylase C-terminal" evidence="5">
    <location>
        <begin position="613"/>
        <end position="731"/>
    </location>
</feature>
<dbReference type="InterPro" id="IPR050477">
    <property type="entry name" value="GrpII_AminoAcid_Decarb"/>
</dbReference>
<dbReference type="OMA" id="LSWGHIT"/>
<dbReference type="InParanoid" id="F0ZQD7"/>
<dbReference type="GO" id="GO:0016830">
    <property type="term" value="F:carbon-carbon lyase activity"/>
    <property type="evidence" value="ECO:0007669"/>
    <property type="project" value="InterPro"/>
</dbReference>
<evidence type="ECO:0000313" key="7">
    <source>
        <dbReference type="Proteomes" id="UP000001064"/>
    </source>
</evidence>
<dbReference type="InterPro" id="IPR002129">
    <property type="entry name" value="PyrdxlP-dep_de-COase"/>
</dbReference>
<dbReference type="PANTHER" id="PTHR42735:SF14">
    <property type="entry name" value="PYRIDOXAL PHOSPHATE-DEPENDENT DECARBOXYLASE FAMILY PROTEIN"/>
    <property type="match status" value="1"/>
</dbReference>
<name>F0ZQD7_DICPU</name>
<keyword evidence="3" id="KW-0456">Lyase</keyword>
<dbReference type="GO" id="GO:0030170">
    <property type="term" value="F:pyridoxal phosphate binding"/>
    <property type="evidence" value="ECO:0007669"/>
    <property type="project" value="InterPro"/>
</dbReference>
<dbReference type="Pfam" id="PF21391">
    <property type="entry name" value="tyr_de_CO2_C"/>
    <property type="match status" value="1"/>
</dbReference>
<dbReference type="KEGG" id="dpp:DICPUDRAFT_48733"/>
<dbReference type="eggNOG" id="KOG1383">
    <property type="taxonomic scope" value="Eukaryota"/>
</dbReference>
<organism evidence="6 7">
    <name type="scientific">Dictyostelium purpureum</name>
    <name type="common">Slime mold</name>
    <dbReference type="NCBI Taxonomy" id="5786"/>
    <lineage>
        <taxon>Eukaryota</taxon>
        <taxon>Amoebozoa</taxon>
        <taxon>Evosea</taxon>
        <taxon>Eumycetozoa</taxon>
        <taxon>Dictyostelia</taxon>
        <taxon>Dictyosteliales</taxon>
        <taxon>Dictyosteliaceae</taxon>
        <taxon>Dictyostelium</taxon>
    </lineage>
</organism>
<feature type="modified residue" description="N6-(pyridoxal phosphate)lysine" evidence="4">
    <location>
        <position position="479"/>
    </location>
</feature>
<evidence type="ECO:0000256" key="1">
    <source>
        <dbReference type="ARBA" id="ARBA00001933"/>
    </source>
</evidence>
<dbReference type="OrthoDB" id="2161780at2759"/>
<protein>
    <recommendedName>
        <fullName evidence="5">L-tyrosine decarboxylase C-terminal domain-containing protein</fullName>
    </recommendedName>
</protein>
<dbReference type="SUPFAM" id="SSF53383">
    <property type="entry name" value="PLP-dependent transferases"/>
    <property type="match status" value="1"/>
</dbReference>
<dbReference type="PANTHER" id="PTHR42735">
    <property type="match status" value="1"/>
</dbReference>
<dbReference type="Proteomes" id="UP000001064">
    <property type="component" value="Unassembled WGS sequence"/>
</dbReference>
<dbReference type="InterPro" id="IPR015424">
    <property type="entry name" value="PyrdxlP-dep_Trfase"/>
</dbReference>
<dbReference type="Gene3D" id="3.40.640.10">
    <property type="entry name" value="Type I PLP-dependent aspartate aminotransferase-like (Major domain)"/>
    <property type="match status" value="1"/>
</dbReference>
<keyword evidence="7" id="KW-1185">Reference proteome</keyword>
<evidence type="ECO:0000256" key="3">
    <source>
        <dbReference type="ARBA" id="ARBA00023239"/>
    </source>
</evidence>
<dbReference type="GeneID" id="10502825"/>
<sequence>MDPHKVIPANLQPTFDEFRSLLPPLQGPTVEFSPKAWFLGPKAENYDLFTDLVSRAIKGHVDSRKDFHPTDSPIFEENFKKDPTYIAASEDMKQKTDMVVNFLKKSLPFSSLRYQGHMCSDVTIGSVIGTIATILYNPNNVTVQASPVTTYVEMAVGNDLCRMAGFEFPKVDPKVVSLGAKSKSEIKKDYILPSFHLTSGGSVANSEAFWASYWAKFIPLALKSAIQHEETLALAKEVEVVLANGKSKKLSLLTSWEASNIKPDDSVGLPYKVAELCNIDPSEVTFILKKYHPSNIGVRKFFVEHNLRDPVMYAPGSAHYSIPKAAALLGLGGDALIHIPVDIHTRMDVQALRANLESCINHKIPVINVTCVLGTTEETAVDPITEVIKLREELNLKGLSFDIHVDSAWGFYYRSILVEDYVLEDPFNDVINPGKGKKAPSTYMDDMNTTDPKHFASKYVKEQFKNLKHCETVTADPHKAGYIPYPCGSVGYRNQRYRDCLVYSATYIGGSSGASVGIYGIEGSKPGSAAVSCYLSHAILRTSKSGYGQILKRTLLNTRLFYLRLLWLCDGTDSFNVIGVPIPPTKAKLEYFKSKLIKEDGSMIGSDEICKDKLLVQALAEIGPDVNIICWGMNFKNVDGTWNTDYEKYRKFNNQVYERFDYIKEKNMTELDLVFSNTSFSYIYGTTFINDIVKRIGITNAPKDVIDIPVLRSTIMDPFANETVTGSAYDQSLILFRSEVNKIAKQQLPPQQA</sequence>
<proteinExistence type="predicted"/>
<keyword evidence="2 4" id="KW-0663">Pyridoxal phosphate</keyword>
<dbReference type="VEuPathDB" id="AmoebaDB:DICPUDRAFT_48733"/>
<evidence type="ECO:0000259" key="5">
    <source>
        <dbReference type="Pfam" id="PF21391"/>
    </source>
</evidence>
<accession>F0ZQD7</accession>
<dbReference type="InterPro" id="IPR015421">
    <property type="entry name" value="PyrdxlP-dep_Trfase_major"/>
</dbReference>
<dbReference type="GO" id="GO:0019752">
    <property type="term" value="P:carboxylic acid metabolic process"/>
    <property type="evidence" value="ECO:0007669"/>
    <property type="project" value="InterPro"/>
</dbReference>